<keyword evidence="2" id="KW-1185">Reference proteome</keyword>
<name>A0ABU5TIT7_9CYAN</name>
<accession>A0ABU5TIT7</accession>
<organism evidence="1 2">
    <name type="scientific">Pseudanabaena galeata UHCC 0370</name>
    <dbReference type="NCBI Taxonomy" id="3110310"/>
    <lineage>
        <taxon>Bacteria</taxon>
        <taxon>Bacillati</taxon>
        <taxon>Cyanobacteriota</taxon>
        <taxon>Cyanophyceae</taxon>
        <taxon>Pseudanabaenales</taxon>
        <taxon>Pseudanabaenaceae</taxon>
        <taxon>Pseudanabaena</taxon>
    </lineage>
</organism>
<dbReference type="Pfam" id="PF03270">
    <property type="entry name" value="DUF269"/>
    <property type="match status" value="1"/>
</dbReference>
<evidence type="ECO:0000313" key="2">
    <source>
        <dbReference type="Proteomes" id="UP001301388"/>
    </source>
</evidence>
<sequence>MTATVTLLSTPETITPINGAEVIKQSPFLQALVQQIRVNDGYGTYRNWADELLLKPFILTKQQKRKISVDGEVDPITKSRVFAFYRAIALRIEQQSGLLCQVVVDLSHEGFGWALIFSGRLLVTTRTLRDAQRFGFDSLEKLGEEGEKLAQKGVEYAINFPEVAQA</sequence>
<protein>
    <submittedName>
        <fullName evidence="1">NifX-associated nitrogen fixation protein</fullName>
    </submittedName>
</protein>
<evidence type="ECO:0000313" key="1">
    <source>
        <dbReference type="EMBL" id="MEA5478184.1"/>
    </source>
</evidence>
<dbReference type="RefSeq" id="WP_323261730.1">
    <property type="nucleotide sequence ID" value="NZ_JAYGIE010000072.1"/>
</dbReference>
<reference evidence="1 2" key="1">
    <citation type="submission" date="2023-12" db="EMBL/GenBank/DDBJ databases">
        <title>Baltic Sea Cyanobacteria.</title>
        <authorList>
            <person name="Delbaje E."/>
            <person name="Fewer D.P."/>
            <person name="Shishido T.K."/>
        </authorList>
    </citation>
    <scope>NUCLEOTIDE SEQUENCE [LARGE SCALE GENOMIC DNA]</scope>
    <source>
        <strain evidence="1 2">UHCC 0370</strain>
    </source>
</reference>
<gene>
    <name evidence="1" type="ORF">VB774_11210</name>
</gene>
<dbReference type="Proteomes" id="UP001301388">
    <property type="component" value="Unassembled WGS sequence"/>
</dbReference>
<comment type="caution">
    <text evidence="1">The sequence shown here is derived from an EMBL/GenBank/DDBJ whole genome shotgun (WGS) entry which is preliminary data.</text>
</comment>
<dbReference type="EMBL" id="JAYGIE010000072">
    <property type="protein sequence ID" value="MEA5478184.1"/>
    <property type="molecule type" value="Genomic_DNA"/>
</dbReference>
<proteinExistence type="predicted"/>
<dbReference type="PIRSF" id="PIRSF005788">
    <property type="entry name" value="NifK"/>
    <property type="match status" value="1"/>
</dbReference>
<dbReference type="NCBIfam" id="TIGR02935">
    <property type="entry name" value="NifX-associated nitrogen fixation protein"/>
    <property type="match status" value="1"/>
</dbReference>
<dbReference type="Gene3D" id="1.10.3100.20">
    <property type="entry name" value="Protein of unknown function DUF269"/>
    <property type="match status" value="1"/>
</dbReference>
<dbReference type="InterPro" id="IPR004952">
    <property type="entry name" value="NifX-assoc_nitrogen_fix"/>
</dbReference>